<dbReference type="SUPFAM" id="SSF64496">
    <property type="entry name" value="DNA-binding domain of intron-encoded endonucleases"/>
    <property type="match status" value="1"/>
</dbReference>
<proteinExistence type="predicted"/>
<evidence type="ECO:0000313" key="1">
    <source>
        <dbReference type="EMBL" id="AVR89044.1"/>
    </source>
</evidence>
<dbReference type="Proteomes" id="UP000241885">
    <property type="component" value="Chromosome"/>
</dbReference>
<organism evidence="1 2">
    <name type="scientific">Thauera aromatica K172</name>
    <dbReference type="NCBI Taxonomy" id="44139"/>
    <lineage>
        <taxon>Bacteria</taxon>
        <taxon>Pseudomonadati</taxon>
        <taxon>Pseudomonadota</taxon>
        <taxon>Betaproteobacteria</taxon>
        <taxon>Rhodocyclales</taxon>
        <taxon>Zoogloeaceae</taxon>
        <taxon>Thauera</taxon>
    </lineage>
</organism>
<dbReference type="Gene3D" id="1.10.10.10">
    <property type="entry name" value="Winged helix-like DNA-binding domain superfamily/Winged helix DNA-binding domain"/>
    <property type="match status" value="1"/>
</dbReference>
<sequence length="112" mass="12595">MNHLDGDKRNNAADNLEWCSRSANLRHAYNAGLLKTTACMNPRRGAAHHRSRRVCMRSEAGHIRITYGSICEASRETGINFSSIHGAAHGKFQQAGGWHWEFEPQGETHERP</sequence>
<dbReference type="InterPro" id="IPR036388">
    <property type="entry name" value="WH-like_DNA-bd_sf"/>
</dbReference>
<accession>A0A2R4BP91</accession>
<dbReference type="AlphaFoldDB" id="A0A2R4BP91"/>
<dbReference type="Gene3D" id="3.90.75.20">
    <property type="match status" value="1"/>
</dbReference>
<dbReference type="KEGG" id="tak:Tharo_2141"/>
<keyword evidence="2" id="KW-1185">Reference proteome</keyword>
<evidence type="ECO:0000313" key="2">
    <source>
        <dbReference type="Proteomes" id="UP000241885"/>
    </source>
</evidence>
<reference evidence="1 2" key="1">
    <citation type="submission" date="2018-03" db="EMBL/GenBank/DDBJ databases">
        <title>Complete genome sequence of Thauera aromatica, a model organism for studying aromatic compound degradation under denitrifying conditions.</title>
        <authorList>
            <person name="Lo H.-Y."/>
            <person name="Goris T."/>
            <person name="Boll M."/>
            <person name="Mueller J.A."/>
        </authorList>
    </citation>
    <scope>NUCLEOTIDE SEQUENCE [LARGE SCALE GENOMIC DNA]</scope>
    <source>
        <strain evidence="1 2">K172</strain>
    </source>
</reference>
<dbReference type="InterPro" id="IPR044925">
    <property type="entry name" value="His-Me_finger_sf"/>
</dbReference>
<gene>
    <name evidence="1" type="ORF">Tharo_2141</name>
</gene>
<name>A0A2R4BP91_THAAR</name>
<dbReference type="EMBL" id="CP028339">
    <property type="protein sequence ID" value="AVR89044.1"/>
    <property type="molecule type" value="Genomic_DNA"/>
</dbReference>
<dbReference type="SUPFAM" id="SSF54060">
    <property type="entry name" value="His-Me finger endonucleases"/>
    <property type="match status" value="1"/>
</dbReference>
<protein>
    <submittedName>
        <fullName evidence="1">Uncharacterized protein</fullName>
    </submittedName>
</protein>